<dbReference type="AlphaFoldDB" id="A0A427AJP2"/>
<comment type="caution">
    <text evidence="1">The sequence shown here is derived from an EMBL/GenBank/DDBJ whole genome shotgun (WGS) entry which is preliminary data.</text>
</comment>
<reference evidence="1 2" key="1">
    <citation type="journal article" date="2014" name="Agronomy (Basel)">
        <title>A Draft Genome Sequence for Ensete ventricosum, the Drought-Tolerant Tree Against Hunger.</title>
        <authorList>
            <person name="Harrison J."/>
            <person name="Moore K.A."/>
            <person name="Paszkiewicz K."/>
            <person name="Jones T."/>
            <person name="Grant M."/>
            <person name="Ambacheew D."/>
            <person name="Muzemil S."/>
            <person name="Studholme D.J."/>
        </authorList>
    </citation>
    <scope>NUCLEOTIDE SEQUENCE [LARGE SCALE GENOMIC DNA]</scope>
</reference>
<organism evidence="1 2">
    <name type="scientific">Ensete ventricosum</name>
    <name type="common">Abyssinian banana</name>
    <name type="synonym">Musa ensete</name>
    <dbReference type="NCBI Taxonomy" id="4639"/>
    <lineage>
        <taxon>Eukaryota</taxon>
        <taxon>Viridiplantae</taxon>
        <taxon>Streptophyta</taxon>
        <taxon>Embryophyta</taxon>
        <taxon>Tracheophyta</taxon>
        <taxon>Spermatophyta</taxon>
        <taxon>Magnoliopsida</taxon>
        <taxon>Liliopsida</taxon>
        <taxon>Zingiberales</taxon>
        <taxon>Musaceae</taxon>
        <taxon>Ensete</taxon>
    </lineage>
</organism>
<dbReference type="EMBL" id="AMZH03002186">
    <property type="protein sequence ID" value="RRT76465.1"/>
    <property type="molecule type" value="Genomic_DNA"/>
</dbReference>
<name>A0A427AJP2_ENSVE</name>
<sequence length="82" mass="9308">MLDLLSFDSEKRMQEQWKGIARAVSGDGEGCNVAFGYHRLCDPFSTVHAVMCVGGLQRWIEGGWHGQRWQRQALVRCKRAGQ</sequence>
<evidence type="ECO:0000313" key="2">
    <source>
        <dbReference type="Proteomes" id="UP000287651"/>
    </source>
</evidence>
<protein>
    <submittedName>
        <fullName evidence="1">Uncharacterized protein</fullName>
    </submittedName>
</protein>
<gene>
    <name evidence="1" type="ORF">B296_00008089</name>
</gene>
<accession>A0A427AJP2</accession>
<evidence type="ECO:0000313" key="1">
    <source>
        <dbReference type="EMBL" id="RRT76465.1"/>
    </source>
</evidence>
<proteinExistence type="predicted"/>
<dbReference type="Proteomes" id="UP000287651">
    <property type="component" value="Unassembled WGS sequence"/>
</dbReference>